<organism evidence="1 2">
    <name type="scientific">Paraglaciecola aquimarina</name>
    <dbReference type="NCBI Taxonomy" id="1235557"/>
    <lineage>
        <taxon>Bacteria</taxon>
        <taxon>Pseudomonadati</taxon>
        <taxon>Pseudomonadota</taxon>
        <taxon>Gammaproteobacteria</taxon>
        <taxon>Alteromonadales</taxon>
        <taxon>Alteromonadaceae</taxon>
        <taxon>Paraglaciecola</taxon>
    </lineage>
</organism>
<keyword evidence="2" id="KW-1185">Reference proteome</keyword>
<dbReference type="InterPro" id="IPR013320">
    <property type="entry name" value="ConA-like_dom_sf"/>
</dbReference>
<dbReference type="SUPFAM" id="SSF49899">
    <property type="entry name" value="Concanavalin A-like lectins/glucanases"/>
    <property type="match status" value="1"/>
</dbReference>
<evidence type="ECO:0000313" key="2">
    <source>
        <dbReference type="Proteomes" id="UP001247805"/>
    </source>
</evidence>
<gene>
    <name evidence="1" type="ORF">RS130_02645</name>
</gene>
<proteinExistence type="predicted"/>
<protein>
    <submittedName>
        <fullName evidence="1">Uncharacterized protein</fullName>
    </submittedName>
</protein>
<sequence length="83" mass="9381">MRIKGEKLKHDKVITSADIVTAEGTERTYSIAGGAVISKTENAYFGYYESRFKAAKTTMSTTFWLATRNWDFLTRKTVMTGMV</sequence>
<dbReference type="EMBL" id="JAWDIO010000002">
    <property type="protein sequence ID" value="MDU0352971.1"/>
    <property type="molecule type" value="Genomic_DNA"/>
</dbReference>
<dbReference type="Gene3D" id="2.60.120.200">
    <property type="match status" value="1"/>
</dbReference>
<comment type="caution">
    <text evidence="1">The sequence shown here is derived from an EMBL/GenBank/DDBJ whole genome shotgun (WGS) entry which is preliminary data.</text>
</comment>
<reference evidence="1 2" key="1">
    <citation type="submission" date="2023-10" db="EMBL/GenBank/DDBJ databases">
        <title>Glaciecola aquimarina strain GGW-M5 nov., isolated from a coastal seawater.</title>
        <authorList>
            <person name="Bayburt H."/>
            <person name="Kim J.M."/>
            <person name="Choi B.J."/>
            <person name="Jeon C.O."/>
        </authorList>
    </citation>
    <scope>NUCLEOTIDE SEQUENCE [LARGE SCALE GENOMIC DNA]</scope>
    <source>
        <strain evidence="1 2">KCTC 32108</strain>
    </source>
</reference>
<dbReference type="RefSeq" id="WP_316024670.1">
    <property type="nucleotide sequence ID" value="NZ_JAWDIO010000002.1"/>
</dbReference>
<evidence type="ECO:0000313" key="1">
    <source>
        <dbReference type="EMBL" id="MDU0352971.1"/>
    </source>
</evidence>
<dbReference type="Proteomes" id="UP001247805">
    <property type="component" value="Unassembled WGS sequence"/>
</dbReference>
<name>A0ABU3SSK3_9ALTE</name>
<accession>A0ABU3SSK3</accession>